<dbReference type="EMBL" id="JAHBAY010000003">
    <property type="protein sequence ID" value="MBT0768866.1"/>
    <property type="molecule type" value="Genomic_DNA"/>
</dbReference>
<dbReference type="Gene3D" id="3.30.9.10">
    <property type="entry name" value="D-Amino Acid Oxidase, subunit A, domain 2"/>
    <property type="match status" value="1"/>
</dbReference>
<evidence type="ECO:0000256" key="1">
    <source>
        <dbReference type="ARBA" id="ARBA00001974"/>
    </source>
</evidence>
<comment type="cofactor">
    <cofactor evidence="1">
        <name>FAD</name>
        <dbReference type="ChEBI" id="CHEBI:57692"/>
    </cofactor>
</comment>
<keyword evidence="7" id="KW-1185">Reference proteome</keyword>
<dbReference type="PANTHER" id="PTHR10961:SF7">
    <property type="entry name" value="FAD DEPENDENT OXIDOREDUCTASE DOMAIN-CONTAINING PROTEIN"/>
    <property type="match status" value="1"/>
</dbReference>
<protein>
    <submittedName>
        <fullName evidence="6">FAD-dependent oxidoreductase</fullName>
    </submittedName>
</protein>
<evidence type="ECO:0000256" key="2">
    <source>
        <dbReference type="ARBA" id="ARBA00022630"/>
    </source>
</evidence>
<comment type="caution">
    <text evidence="6">The sequence shown here is derived from an EMBL/GenBank/DDBJ whole genome shotgun (WGS) entry which is preliminary data.</text>
</comment>
<keyword evidence="4" id="KW-0560">Oxidoreductase</keyword>
<name>A0ABS5TF83_9ACTN</name>
<keyword evidence="2" id="KW-0285">Flavoprotein</keyword>
<sequence length="396" mass="42622">MTNGIGREPGDVLDLLVVGGGVMGLFTAYQATHQATLRTGTRARVAVVEVGEIGDPMTASFGRTRSYRRDYLDAAYTRFADEAIRLWTDFETATGTGVLVRCGCMNIASTSITPDLDRTYASLSTAVLNRLGIPVTSYDTAGIAGQYPYLRADLADLDPAGGLVDLRTVTATLLKSLSAEGVTVHERTTTTKIVDDGELLTITTSAGTLTTRSLVITAGHGTNDVLSLLPGNRLRVPITKDRPSEARYYTPTPETRHLYTSDRMPVMAYLDTGIYLHPIVEGVADAVKIGFYNPPDMPRGTTSVNSVGDFVEQCMPGLLEATSVPVTDTDGCDYDLVADDDFVLGPVPGFRNVFVGVGWRGTGYKYAPWVGRVLAELSCQEGTVYDVARFTPSRFA</sequence>
<dbReference type="PANTHER" id="PTHR10961">
    <property type="entry name" value="PEROXISOMAL SARCOSINE OXIDASE"/>
    <property type="match status" value="1"/>
</dbReference>
<evidence type="ECO:0000256" key="3">
    <source>
        <dbReference type="ARBA" id="ARBA00022827"/>
    </source>
</evidence>
<organism evidence="6 7">
    <name type="scientific">Kineosporia corallincola</name>
    <dbReference type="NCBI Taxonomy" id="2835133"/>
    <lineage>
        <taxon>Bacteria</taxon>
        <taxon>Bacillati</taxon>
        <taxon>Actinomycetota</taxon>
        <taxon>Actinomycetes</taxon>
        <taxon>Kineosporiales</taxon>
        <taxon>Kineosporiaceae</taxon>
        <taxon>Kineosporia</taxon>
    </lineage>
</organism>
<dbReference type="Proteomes" id="UP001197247">
    <property type="component" value="Unassembled WGS sequence"/>
</dbReference>
<evidence type="ECO:0000259" key="5">
    <source>
        <dbReference type="Pfam" id="PF01266"/>
    </source>
</evidence>
<evidence type="ECO:0000313" key="6">
    <source>
        <dbReference type="EMBL" id="MBT0768866.1"/>
    </source>
</evidence>
<dbReference type="InterPro" id="IPR036188">
    <property type="entry name" value="FAD/NAD-bd_sf"/>
</dbReference>
<dbReference type="InterPro" id="IPR006076">
    <property type="entry name" value="FAD-dep_OxRdtase"/>
</dbReference>
<reference evidence="6 7" key="1">
    <citation type="submission" date="2021-05" db="EMBL/GenBank/DDBJ databases">
        <title>Kineosporia and Streptomyces sp. nov. two new marine actinobacteria isolated from Coral.</title>
        <authorList>
            <person name="Buangrab K."/>
            <person name="Sutthacheep M."/>
            <person name="Yeemin T."/>
            <person name="Harunari E."/>
            <person name="Igarashi Y."/>
            <person name="Kanchanasin P."/>
            <person name="Tanasupawat S."/>
            <person name="Phongsopitanun W."/>
        </authorList>
    </citation>
    <scope>NUCLEOTIDE SEQUENCE [LARGE SCALE GENOMIC DNA]</scope>
    <source>
        <strain evidence="6 7">J2-2</strain>
    </source>
</reference>
<gene>
    <name evidence="6" type="ORF">KIH74_08010</name>
</gene>
<keyword evidence="3" id="KW-0274">FAD</keyword>
<dbReference type="Gene3D" id="3.50.50.60">
    <property type="entry name" value="FAD/NAD(P)-binding domain"/>
    <property type="match status" value="1"/>
</dbReference>
<dbReference type="SUPFAM" id="SSF51905">
    <property type="entry name" value="FAD/NAD(P)-binding domain"/>
    <property type="match status" value="1"/>
</dbReference>
<accession>A0ABS5TF83</accession>
<evidence type="ECO:0000313" key="7">
    <source>
        <dbReference type="Proteomes" id="UP001197247"/>
    </source>
</evidence>
<feature type="domain" description="FAD dependent oxidoreductase" evidence="5">
    <location>
        <begin position="14"/>
        <end position="377"/>
    </location>
</feature>
<dbReference type="InterPro" id="IPR045170">
    <property type="entry name" value="MTOX"/>
</dbReference>
<dbReference type="Pfam" id="PF01266">
    <property type="entry name" value="DAO"/>
    <property type="match status" value="1"/>
</dbReference>
<proteinExistence type="predicted"/>
<evidence type="ECO:0000256" key="4">
    <source>
        <dbReference type="ARBA" id="ARBA00023002"/>
    </source>
</evidence>
<dbReference type="RefSeq" id="WP_214155170.1">
    <property type="nucleotide sequence ID" value="NZ_JAHBAY010000003.1"/>
</dbReference>